<keyword evidence="16" id="KW-1185">Reference proteome</keyword>
<dbReference type="Pfam" id="PF03485">
    <property type="entry name" value="Arg_tRNA_synt_N"/>
    <property type="match status" value="1"/>
</dbReference>
<keyword evidence="8 11" id="KW-0648">Protein biosynthesis</keyword>
<dbReference type="PRINTS" id="PR01038">
    <property type="entry name" value="TRNASYNTHARG"/>
</dbReference>
<evidence type="ECO:0000256" key="1">
    <source>
        <dbReference type="ARBA" id="ARBA00004496"/>
    </source>
</evidence>
<comment type="caution">
    <text evidence="15">The sequence shown here is derived from an EMBL/GenBank/DDBJ whole genome shotgun (WGS) entry which is preliminary data.</text>
</comment>
<dbReference type="CDD" id="cd07956">
    <property type="entry name" value="Anticodon_Ia_Arg"/>
    <property type="match status" value="1"/>
</dbReference>
<evidence type="ECO:0000313" key="15">
    <source>
        <dbReference type="EMBL" id="MBS4199255.1"/>
    </source>
</evidence>
<keyword evidence="4 11" id="KW-0963">Cytoplasm</keyword>
<comment type="catalytic activity">
    <reaction evidence="10 11">
        <text>tRNA(Arg) + L-arginine + ATP = L-arginyl-tRNA(Arg) + AMP + diphosphate</text>
        <dbReference type="Rhea" id="RHEA:20301"/>
        <dbReference type="Rhea" id="RHEA-COMP:9658"/>
        <dbReference type="Rhea" id="RHEA-COMP:9673"/>
        <dbReference type="ChEBI" id="CHEBI:30616"/>
        <dbReference type="ChEBI" id="CHEBI:32682"/>
        <dbReference type="ChEBI" id="CHEBI:33019"/>
        <dbReference type="ChEBI" id="CHEBI:78442"/>
        <dbReference type="ChEBI" id="CHEBI:78513"/>
        <dbReference type="ChEBI" id="CHEBI:456215"/>
        <dbReference type="EC" id="6.1.1.19"/>
    </reaction>
</comment>
<evidence type="ECO:0000256" key="8">
    <source>
        <dbReference type="ARBA" id="ARBA00022917"/>
    </source>
</evidence>
<keyword evidence="6 11" id="KW-0547">Nucleotide-binding</keyword>
<dbReference type="SUPFAM" id="SSF47323">
    <property type="entry name" value="Anticodon-binding domain of a subclass of class I aminoacyl-tRNA synthetases"/>
    <property type="match status" value="1"/>
</dbReference>
<dbReference type="Gene3D" id="3.30.1360.70">
    <property type="entry name" value="Arginyl tRNA synthetase N-terminal domain"/>
    <property type="match status" value="1"/>
</dbReference>
<dbReference type="PANTHER" id="PTHR11956">
    <property type="entry name" value="ARGINYL-TRNA SYNTHETASE"/>
    <property type="match status" value="1"/>
</dbReference>
<evidence type="ECO:0000256" key="5">
    <source>
        <dbReference type="ARBA" id="ARBA00022598"/>
    </source>
</evidence>
<evidence type="ECO:0000256" key="3">
    <source>
        <dbReference type="ARBA" id="ARBA00011245"/>
    </source>
</evidence>
<feature type="domain" description="DALR anticodon binding" evidence="13">
    <location>
        <begin position="450"/>
        <end position="563"/>
    </location>
</feature>
<dbReference type="SMART" id="SM01016">
    <property type="entry name" value="Arg_tRNA_synt_N"/>
    <property type="match status" value="1"/>
</dbReference>
<evidence type="ECO:0000256" key="11">
    <source>
        <dbReference type="HAMAP-Rule" id="MF_00123"/>
    </source>
</evidence>
<dbReference type="EMBL" id="JAGYPJ010000001">
    <property type="protein sequence ID" value="MBS4199255.1"/>
    <property type="molecule type" value="Genomic_DNA"/>
</dbReference>
<evidence type="ECO:0000256" key="4">
    <source>
        <dbReference type="ARBA" id="ARBA00022490"/>
    </source>
</evidence>
<dbReference type="CDD" id="cd00671">
    <property type="entry name" value="ArgRS_core"/>
    <property type="match status" value="1"/>
</dbReference>
<dbReference type="FunFam" id="3.40.50.620:FF:000116">
    <property type="entry name" value="Arginine--tRNA ligase"/>
    <property type="match status" value="1"/>
</dbReference>
<dbReference type="Proteomes" id="UP000682713">
    <property type="component" value="Unassembled WGS sequence"/>
</dbReference>
<evidence type="ECO:0000256" key="9">
    <source>
        <dbReference type="ARBA" id="ARBA00023146"/>
    </source>
</evidence>
<protein>
    <recommendedName>
        <fullName evidence="11">Arginine--tRNA ligase</fullName>
        <ecNumber evidence="11">6.1.1.19</ecNumber>
    </recommendedName>
    <alternativeName>
        <fullName evidence="11">Arginyl-tRNA synthetase</fullName>
        <shortName evidence="11">ArgRS</shortName>
    </alternativeName>
</protein>
<sequence>MDFIKTYAEQITNSLDDLLTLDDVLELIEKPRFDDQGDLAFPCFTLAKQLRKSPVQIAQEIASKIDHPYFEKIEANGPYVNCFLNKSLASQKIFQTILKEKSHYGSLALGNGKTITIDFSSPNIAKPFSMGHLRSTVIGNALANIAEKCGYEAIRINHLGDWGTQFGKLIVAYKLWGNEELVKAQPIKELLSLYVKFHEEAESDPDLENEARKWFKWLEEGNSEAQNLWKWFRDESLHEFTKIYSLLNVHFDSYNGEAFYNDKMDDTIQLIKKKGLLTLSDGAQVVELKEYDFPPCLIMKKDGATLYATRDITAALYRKETYQFDKALYVVGQEQSLHFKQVFLVLEKMGYNWAKGMVHIPFGFILKDGKKMSTRKGKVVLLDEVIAEAIQMAKMNIEDKNPNLENKEEVAHMVGVGAIIFHDLKNERQNSVEFSLEEMIKFEGTTGPYVQYTHARACSILRKADNDHKYSVTSGLNDDYSWPVIKLLMEFTTVIEKSFVHYEPSQIAKYLLDLSKEFNKYYSHVKILSNESGMESRLALVEATTIILKEGLRLLGLKAPDEM</sequence>
<reference evidence="15 16" key="1">
    <citation type="submission" date="2021-05" db="EMBL/GenBank/DDBJ databases">
        <title>Novel Bacillus species.</title>
        <authorList>
            <person name="Liu G."/>
        </authorList>
    </citation>
    <scope>NUCLEOTIDE SEQUENCE [LARGE SCALE GENOMIC DNA]</scope>
    <source>
        <strain evidence="15 16">FJAT-49732</strain>
    </source>
</reference>
<organism evidence="15 16">
    <name type="scientific">Lederbergia citrisecunda</name>
    <dbReference type="NCBI Taxonomy" id="2833583"/>
    <lineage>
        <taxon>Bacteria</taxon>
        <taxon>Bacillati</taxon>
        <taxon>Bacillota</taxon>
        <taxon>Bacilli</taxon>
        <taxon>Bacillales</taxon>
        <taxon>Bacillaceae</taxon>
        <taxon>Lederbergia</taxon>
    </lineage>
</organism>
<evidence type="ECO:0000313" key="16">
    <source>
        <dbReference type="Proteomes" id="UP000682713"/>
    </source>
</evidence>
<dbReference type="InterPro" id="IPR014729">
    <property type="entry name" value="Rossmann-like_a/b/a_fold"/>
</dbReference>
<dbReference type="FunFam" id="1.10.730.10:FF:000006">
    <property type="entry name" value="Arginyl-tRNA synthetase 2, mitochondrial"/>
    <property type="match status" value="1"/>
</dbReference>
<evidence type="ECO:0000256" key="7">
    <source>
        <dbReference type="ARBA" id="ARBA00022840"/>
    </source>
</evidence>
<dbReference type="InterPro" id="IPR009080">
    <property type="entry name" value="tRNAsynth_Ia_anticodon-bd"/>
</dbReference>
<feature type="short sequence motif" description="'HIGH' region" evidence="11">
    <location>
        <begin position="122"/>
        <end position="132"/>
    </location>
</feature>
<dbReference type="InterPro" id="IPR001278">
    <property type="entry name" value="Arg-tRNA-ligase"/>
</dbReference>
<comment type="similarity">
    <text evidence="2 11 12">Belongs to the class-I aminoacyl-tRNA synthetase family.</text>
</comment>
<keyword evidence="9 11" id="KW-0030">Aminoacyl-tRNA synthetase</keyword>
<evidence type="ECO:0000259" key="13">
    <source>
        <dbReference type="SMART" id="SM00836"/>
    </source>
</evidence>
<evidence type="ECO:0000256" key="12">
    <source>
        <dbReference type="RuleBase" id="RU363038"/>
    </source>
</evidence>
<dbReference type="InterPro" id="IPR036695">
    <property type="entry name" value="Arg-tRNA-synth_N_sf"/>
</dbReference>
<dbReference type="Gene3D" id="1.10.730.10">
    <property type="entry name" value="Isoleucyl-tRNA Synthetase, Domain 1"/>
    <property type="match status" value="1"/>
</dbReference>
<dbReference type="Pfam" id="PF00750">
    <property type="entry name" value="tRNA-synt_1d"/>
    <property type="match status" value="1"/>
</dbReference>
<evidence type="ECO:0000256" key="6">
    <source>
        <dbReference type="ARBA" id="ARBA00022741"/>
    </source>
</evidence>
<evidence type="ECO:0000259" key="14">
    <source>
        <dbReference type="SMART" id="SM01016"/>
    </source>
</evidence>
<dbReference type="GO" id="GO:0005737">
    <property type="term" value="C:cytoplasm"/>
    <property type="evidence" value="ECO:0007669"/>
    <property type="project" value="UniProtKB-SubCell"/>
</dbReference>
<dbReference type="InterPro" id="IPR008909">
    <property type="entry name" value="DALR_anticod-bd"/>
</dbReference>
<keyword evidence="7 11" id="KW-0067">ATP-binding</keyword>
<dbReference type="Pfam" id="PF05746">
    <property type="entry name" value="DALR_1"/>
    <property type="match status" value="1"/>
</dbReference>
<dbReference type="PANTHER" id="PTHR11956:SF5">
    <property type="entry name" value="ARGININE--TRNA LIGASE, CYTOPLASMIC"/>
    <property type="match status" value="1"/>
</dbReference>
<dbReference type="GO" id="GO:0006420">
    <property type="term" value="P:arginyl-tRNA aminoacylation"/>
    <property type="evidence" value="ECO:0007669"/>
    <property type="project" value="UniProtKB-UniRule"/>
</dbReference>
<feature type="domain" description="Arginyl tRNA synthetase N-terminal" evidence="14">
    <location>
        <begin position="5"/>
        <end position="84"/>
    </location>
</feature>
<dbReference type="AlphaFoldDB" id="A0A942TKE7"/>
<dbReference type="InterPro" id="IPR035684">
    <property type="entry name" value="ArgRS_core"/>
</dbReference>
<dbReference type="SUPFAM" id="SSF52374">
    <property type="entry name" value="Nucleotidylyl transferase"/>
    <property type="match status" value="1"/>
</dbReference>
<dbReference type="NCBIfam" id="TIGR00456">
    <property type="entry name" value="argS"/>
    <property type="match status" value="1"/>
</dbReference>
<dbReference type="SUPFAM" id="SSF55190">
    <property type="entry name" value="Arginyl-tRNA synthetase (ArgRS), N-terminal 'additional' domain"/>
    <property type="match status" value="1"/>
</dbReference>
<dbReference type="Gene3D" id="3.40.50.620">
    <property type="entry name" value="HUPs"/>
    <property type="match status" value="1"/>
</dbReference>
<proteinExistence type="inferred from homology"/>
<comment type="subunit">
    <text evidence="3 11">Monomer.</text>
</comment>
<dbReference type="GO" id="GO:0005524">
    <property type="term" value="F:ATP binding"/>
    <property type="evidence" value="ECO:0007669"/>
    <property type="project" value="UniProtKB-UniRule"/>
</dbReference>
<dbReference type="InterPro" id="IPR005148">
    <property type="entry name" value="Arg-tRNA-synth_N"/>
</dbReference>
<name>A0A942TKE7_9BACI</name>
<accession>A0A942TKE7</accession>
<dbReference type="SMART" id="SM00836">
    <property type="entry name" value="DALR_1"/>
    <property type="match status" value="1"/>
</dbReference>
<comment type="subcellular location">
    <subcellularLocation>
        <location evidence="1 11">Cytoplasm</location>
    </subcellularLocation>
</comment>
<dbReference type="EC" id="6.1.1.19" evidence="11"/>
<dbReference type="GO" id="GO:0004814">
    <property type="term" value="F:arginine-tRNA ligase activity"/>
    <property type="evidence" value="ECO:0007669"/>
    <property type="project" value="UniProtKB-UniRule"/>
</dbReference>
<keyword evidence="5 11" id="KW-0436">Ligase</keyword>
<dbReference type="RefSeq" id="WP_213109947.1">
    <property type="nucleotide sequence ID" value="NZ_JAGYPJ010000001.1"/>
</dbReference>
<gene>
    <name evidence="11" type="primary">argS</name>
    <name evidence="15" type="ORF">KHA93_06250</name>
</gene>
<evidence type="ECO:0000256" key="10">
    <source>
        <dbReference type="ARBA" id="ARBA00049339"/>
    </source>
</evidence>
<evidence type="ECO:0000256" key="2">
    <source>
        <dbReference type="ARBA" id="ARBA00005594"/>
    </source>
</evidence>
<dbReference type="HAMAP" id="MF_00123">
    <property type="entry name" value="Arg_tRNA_synth"/>
    <property type="match status" value="1"/>
</dbReference>